<dbReference type="Pfam" id="PF13550">
    <property type="entry name" value="Phage-tail_3"/>
    <property type="match status" value="1"/>
</dbReference>
<comment type="caution">
    <text evidence="2">The sequence shown here is derived from an EMBL/GenBank/DDBJ whole genome shotgun (WGS) entry which is preliminary data.</text>
</comment>
<sequence length="268" mass="29945">TWDARPYPFFPELTGIWTDGPNWRLGHWLTGRLGAVSLAALVRHLCLRAGLYEAFIDVSGLWGAVEGYVIGALESPRASISTLARHFGFDAIETEGMIRFVMRGRASVATLAHDDLVASREGEALELVRAQETELPQALKWQVARTDEDYDAALVEARRITVDTTRIASESFPMAIPPRVRRVRHGFEHPPNERRCRRALMEAWIGRESATFRLPPSRLALDPGDVIRLSHDGREVEFRLVSVADAEARGVEAVRQDRAAYDLPPGDP</sequence>
<dbReference type="RefSeq" id="WP_242679194.1">
    <property type="nucleotide sequence ID" value="NZ_JAANHS010000053.1"/>
</dbReference>
<feature type="domain" description="Tip attachment protein J" evidence="1">
    <location>
        <begin position="74"/>
        <end position="243"/>
    </location>
</feature>
<organism evidence="2 3">
    <name type="scientific">Rhodobacter calidifons</name>
    <dbReference type="NCBI Taxonomy" id="2715277"/>
    <lineage>
        <taxon>Bacteria</taxon>
        <taxon>Pseudomonadati</taxon>
        <taxon>Pseudomonadota</taxon>
        <taxon>Alphaproteobacteria</taxon>
        <taxon>Rhodobacterales</taxon>
        <taxon>Rhodobacter group</taxon>
        <taxon>Rhodobacter</taxon>
    </lineage>
</organism>
<feature type="non-terminal residue" evidence="2">
    <location>
        <position position="268"/>
    </location>
</feature>
<reference evidence="2 3" key="1">
    <citation type="journal article" date="2022" name="Microorganisms">
        <title>Genome Sequence and Characterization of a Xanthorhodopsin-Containing, Aerobic Anoxygenic Phototrophic Rhodobacter Species, Isolated from Mesophilic Conditions at Yellowstone National Park.</title>
        <authorList>
            <person name="Kyndt J.A."/>
            <person name="Robertson S."/>
            <person name="Shoffstall I.B."/>
            <person name="Ramaley R.F."/>
            <person name="Meyer T.E."/>
        </authorList>
    </citation>
    <scope>NUCLEOTIDE SEQUENCE [LARGE SCALE GENOMIC DNA]</scope>
    <source>
        <strain evidence="2 3">M37P</strain>
    </source>
</reference>
<feature type="non-terminal residue" evidence="2">
    <location>
        <position position="1"/>
    </location>
</feature>
<evidence type="ECO:0000313" key="3">
    <source>
        <dbReference type="Proteomes" id="UP001515660"/>
    </source>
</evidence>
<accession>A0ABX0GDX2</accession>
<gene>
    <name evidence="2" type="ORF">G8O29_18165</name>
</gene>
<protein>
    <recommendedName>
        <fullName evidence="1">Tip attachment protein J domain-containing protein</fullName>
    </recommendedName>
</protein>
<evidence type="ECO:0000259" key="1">
    <source>
        <dbReference type="Pfam" id="PF13550"/>
    </source>
</evidence>
<dbReference type="EMBL" id="JAANHS010000053">
    <property type="protein sequence ID" value="NHB78601.1"/>
    <property type="molecule type" value="Genomic_DNA"/>
</dbReference>
<proteinExistence type="predicted"/>
<dbReference type="Proteomes" id="UP001515660">
    <property type="component" value="Unassembled WGS sequence"/>
</dbReference>
<name>A0ABX0GDX2_9RHOB</name>
<keyword evidence="3" id="KW-1185">Reference proteome</keyword>
<dbReference type="InterPro" id="IPR032876">
    <property type="entry name" value="J_dom"/>
</dbReference>
<evidence type="ECO:0000313" key="2">
    <source>
        <dbReference type="EMBL" id="NHB78601.1"/>
    </source>
</evidence>